<keyword evidence="4" id="KW-0547">Nucleotide-binding</keyword>
<keyword evidence="5" id="KW-1185">Reference proteome</keyword>
<sequence length="228" mass="25808">MAHPKKKTMPIDIVDRESVLFFGDSIITTVTHNDAIASRWISDVEFIHRHHLQRLIVGLDVEWRSSYYGYISNPVATLQLSVGDRCLIFQLIHCSSIPSSLVNFLANPNYTFVGVGIKQDLEKLESLAAEAYGRKELKNAGVKVLARVVMGKEVDKPKEVTLSRWDNQRLTPAQVQYACVDAFVCFKFYSSYDFKKFRIFSSVAIEIAIFGSKILCDTLGMCFRVELA</sequence>
<dbReference type="GO" id="GO:0008408">
    <property type="term" value="F:3'-5' exonuclease activity"/>
    <property type="evidence" value="ECO:0007669"/>
    <property type="project" value="InterPro"/>
</dbReference>
<dbReference type="InterPro" id="IPR012337">
    <property type="entry name" value="RNaseH-like_sf"/>
</dbReference>
<evidence type="ECO:0000256" key="2">
    <source>
        <dbReference type="ARBA" id="ARBA00022801"/>
    </source>
</evidence>
<dbReference type="AlphaFoldDB" id="A0A2G9I7B8"/>
<dbReference type="GO" id="GO:0005737">
    <property type="term" value="C:cytoplasm"/>
    <property type="evidence" value="ECO:0007669"/>
    <property type="project" value="TreeGrafter"/>
</dbReference>
<proteinExistence type="predicted"/>
<evidence type="ECO:0000256" key="1">
    <source>
        <dbReference type="ARBA" id="ARBA00022722"/>
    </source>
</evidence>
<dbReference type="GO" id="GO:0003678">
    <property type="term" value="F:DNA helicase activity"/>
    <property type="evidence" value="ECO:0007669"/>
    <property type="project" value="UniProtKB-EC"/>
</dbReference>
<dbReference type="GO" id="GO:0005634">
    <property type="term" value="C:nucleus"/>
    <property type="evidence" value="ECO:0007669"/>
    <property type="project" value="TreeGrafter"/>
</dbReference>
<dbReference type="SMART" id="SM00474">
    <property type="entry name" value="35EXOc"/>
    <property type="match status" value="1"/>
</dbReference>
<dbReference type="EC" id="3.6.4.12" evidence="4"/>
<dbReference type="SUPFAM" id="SSF53098">
    <property type="entry name" value="Ribonuclease H-like"/>
    <property type="match status" value="1"/>
</dbReference>
<dbReference type="PANTHER" id="PTHR13620">
    <property type="entry name" value="3-5 EXONUCLEASE"/>
    <property type="match status" value="1"/>
</dbReference>
<evidence type="ECO:0000259" key="3">
    <source>
        <dbReference type="SMART" id="SM00474"/>
    </source>
</evidence>
<dbReference type="Pfam" id="PF01612">
    <property type="entry name" value="DNA_pol_A_exo1"/>
    <property type="match status" value="1"/>
</dbReference>
<name>A0A2G9I7B8_9LAMI</name>
<keyword evidence="2 4" id="KW-0378">Hydrolase</keyword>
<dbReference type="GO" id="GO:0003676">
    <property type="term" value="F:nucleic acid binding"/>
    <property type="evidence" value="ECO:0007669"/>
    <property type="project" value="InterPro"/>
</dbReference>
<dbReference type="Gene3D" id="3.30.420.10">
    <property type="entry name" value="Ribonuclease H-like superfamily/Ribonuclease H"/>
    <property type="match status" value="1"/>
</dbReference>
<dbReference type="STRING" id="429701.A0A2G9I7B8"/>
<keyword evidence="4" id="KW-0347">Helicase</keyword>
<gene>
    <name evidence="4" type="ORF">CDL12_01610</name>
</gene>
<keyword evidence="1" id="KW-0540">Nuclease</keyword>
<evidence type="ECO:0000313" key="5">
    <source>
        <dbReference type="Proteomes" id="UP000231279"/>
    </source>
</evidence>
<reference evidence="5" key="1">
    <citation type="journal article" date="2018" name="Gigascience">
        <title>Genome assembly of the Pink Ipe (Handroanthus impetiginosus, Bignoniaceae), a highly valued, ecologically keystone Neotropical timber forest tree.</title>
        <authorList>
            <person name="Silva-Junior O.B."/>
            <person name="Grattapaglia D."/>
            <person name="Novaes E."/>
            <person name="Collevatti R.G."/>
        </authorList>
    </citation>
    <scope>NUCLEOTIDE SEQUENCE [LARGE SCALE GENOMIC DNA]</scope>
    <source>
        <strain evidence="5">cv. UFG-1</strain>
    </source>
</reference>
<dbReference type="InterPro" id="IPR036397">
    <property type="entry name" value="RNaseH_sf"/>
</dbReference>
<keyword evidence="4" id="KW-0067">ATP-binding</keyword>
<dbReference type="InterPro" id="IPR051132">
    <property type="entry name" value="3-5_Exonuclease_domain"/>
</dbReference>
<protein>
    <submittedName>
        <fullName evidence="4">DNA helicase</fullName>
        <ecNumber evidence="4">3.6.4.12</ecNumber>
    </submittedName>
</protein>
<dbReference type="OrthoDB" id="1920326at2759"/>
<feature type="domain" description="3'-5' exonuclease" evidence="3">
    <location>
        <begin position="34"/>
        <end position="198"/>
    </location>
</feature>
<dbReference type="PANTHER" id="PTHR13620:SF105">
    <property type="entry name" value="OS01G0737700 PROTEIN"/>
    <property type="match status" value="1"/>
</dbReference>
<dbReference type="GO" id="GO:0006139">
    <property type="term" value="P:nucleobase-containing compound metabolic process"/>
    <property type="evidence" value="ECO:0007669"/>
    <property type="project" value="InterPro"/>
</dbReference>
<organism evidence="4 5">
    <name type="scientific">Handroanthus impetiginosus</name>
    <dbReference type="NCBI Taxonomy" id="429701"/>
    <lineage>
        <taxon>Eukaryota</taxon>
        <taxon>Viridiplantae</taxon>
        <taxon>Streptophyta</taxon>
        <taxon>Embryophyta</taxon>
        <taxon>Tracheophyta</taxon>
        <taxon>Spermatophyta</taxon>
        <taxon>Magnoliopsida</taxon>
        <taxon>eudicotyledons</taxon>
        <taxon>Gunneridae</taxon>
        <taxon>Pentapetalae</taxon>
        <taxon>asterids</taxon>
        <taxon>lamiids</taxon>
        <taxon>Lamiales</taxon>
        <taxon>Bignoniaceae</taxon>
        <taxon>Crescentiina</taxon>
        <taxon>Tabebuia alliance</taxon>
        <taxon>Handroanthus</taxon>
    </lineage>
</organism>
<comment type="caution">
    <text evidence="4">The sequence shown here is derived from an EMBL/GenBank/DDBJ whole genome shotgun (WGS) entry which is preliminary data.</text>
</comment>
<accession>A0A2G9I7B8</accession>
<dbReference type="EMBL" id="NKXS01000203">
    <property type="protein sequence ID" value="PIN25644.1"/>
    <property type="molecule type" value="Genomic_DNA"/>
</dbReference>
<dbReference type="InterPro" id="IPR002562">
    <property type="entry name" value="3'-5'_exonuclease_dom"/>
</dbReference>
<dbReference type="Proteomes" id="UP000231279">
    <property type="component" value="Unassembled WGS sequence"/>
</dbReference>
<evidence type="ECO:0000313" key="4">
    <source>
        <dbReference type="EMBL" id="PIN25644.1"/>
    </source>
</evidence>
<dbReference type="CDD" id="cd06141">
    <property type="entry name" value="WRN_exo"/>
    <property type="match status" value="1"/>
</dbReference>